<dbReference type="Gene3D" id="1.10.1370.30">
    <property type="match status" value="1"/>
</dbReference>
<dbReference type="RefSeq" id="WP_319807247.1">
    <property type="nucleotide sequence ID" value="NZ_CP107052.1"/>
</dbReference>
<evidence type="ECO:0000313" key="1">
    <source>
        <dbReference type="EMBL" id="UYH51654.1"/>
    </source>
</evidence>
<dbReference type="SUPFAM" id="SSF55486">
    <property type="entry name" value="Metalloproteases ('zincins'), catalytic domain"/>
    <property type="match status" value="1"/>
</dbReference>
<keyword evidence="2" id="KW-1185">Reference proteome</keyword>
<organism evidence="1 2">
    <name type="scientific">Candidatus Kirkpatrickella diaphorinae</name>
    <dbReference type="NCBI Taxonomy" id="2984322"/>
    <lineage>
        <taxon>Bacteria</taxon>
        <taxon>Pseudomonadati</taxon>
        <taxon>Pseudomonadota</taxon>
        <taxon>Alphaproteobacteria</taxon>
        <taxon>Acetobacterales</taxon>
        <taxon>Acetobacteraceae</taxon>
        <taxon>Candidatus Kirkpatrickella</taxon>
    </lineage>
</organism>
<protein>
    <submittedName>
        <fullName evidence="1">M3 family metallopeptidase</fullName>
    </submittedName>
</protein>
<proteinExistence type="predicted"/>
<dbReference type="Proteomes" id="UP001163831">
    <property type="component" value="Chromosome"/>
</dbReference>
<sequence>MTSIPITFEDQPIPHMDAATLRADADAVRSLLQSGHIAAGLTLFDAKRRSFTAWQSQQLRYRLNQQPAAQEGDATPSLEEMANIWARDVLDIQQIILRDHAEAALSHLGPHVMRLWQADLTAARYAAHEGAAEEARYVSQFRRAWAAHSDALIPTQGERQRPPFEVSQTEKGAAGRDAAPDIAACLDQLIKTRISLATALGFNHYRDLAYERLYRFDYGPAEILQFHASIRAHVVPLLKAYMQRRQLETGGRAIDALEAEILTAFRTVSPIGGARLMFDRTLGILSDIDADQTLSQLSRELLSQDKVSLENDPDGAAGEKVLPAPFKDGAPFIAIKCNGQPQDVAIVTDALGRAYQYWQGASLSLYEYLLPTPEAADIAPKALGLLTMGHVERLLKEGGAADYRRQFLLKILFGLVRAASIDGFEHAIYDHPEWSHDQRMTAWHELEKIYFPWREGQDGVWLEERRAWQQEDALFEKPFSAINTALSDCCAMQIWLSSRIDSGYAIELFKSLSALGGTYPFLTLLEKAGLISPFGTDVLPEIMHEVEELLWN</sequence>
<reference evidence="1" key="1">
    <citation type="submission" date="2022-10" db="EMBL/GenBank/DDBJ databases">
        <title>Candidatus Kirkpatrella diaphorinas gen. nov., sp. nov., an uncultured endosymbiont identified in a population of Diaphorina citri from Hawaii.</title>
        <authorList>
            <person name="Henry E.M."/>
            <person name="Carlson C.R."/>
            <person name="Kuo Y.-W."/>
        </authorList>
    </citation>
    <scope>NUCLEOTIDE SEQUENCE</scope>
    <source>
        <strain evidence="1">CADCRV1</strain>
    </source>
</reference>
<evidence type="ECO:0000313" key="2">
    <source>
        <dbReference type="Proteomes" id="UP001163831"/>
    </source>
</evidence>
<gene>
    <name evidence="1" type="ORF">N5W20_01910</name>
</gene>
<name>A0ABY6GK06_9PROT</name>
<accession>A0ABY6GK06</accession>
<dbReference type="EMBL" id="CP107052">
    <property type="protein sequence ID" value="UYH51654.1"/>
    <property type="molecule type" value="Genomic_DNA"/>
</dbReference>